<dbReference type="KEGG" id="dci:108254272"/>
<feature type="compositionally biased region" description="Basic and acidic residues" evidence="1">
    <location>
        <begin position="60"/>
        <end position="81"/>
    </location>
</feature>
<dbReference type="PaxDb" id="121845-A0A1S4ERU5"/>
<dbReference type="Proteomes" id="UP000079169">
    <property type="component" value="Unplaced"/>
</dbReference>
<evidence type="ECO:0000256" key="1">
    <source>
        <dbReference type="SAM" id="MobiDB-lite"/>
    </source>
</evidence>
<dbReference type="GeneID" id="108254272"/>
<organism evidence="2 3">
    <name type="scientific">Diaphorina citri</name>
    <name type="common">Asian citrus psyllid</name>
    <dbReference type="NCBI Taxonomy" id="121845"/>
    <lineage>
        <taxon>Eukaryota</taxon>
        <taxon>Metazoa</taxon>
        <taxon>Ecdysozoa</taxon>
        <taxon>Arthropoda</taxon>
        <taxon>Hexapoda</taxon>
        <taxon>Insecta</taxon>
        <taxon>Pterygota</taxon>
        <taxon>Neoptera</taxon>
        <taxon>Paraneoptera</taxon>
        <taxon>Hemiptera</taxon>
        <taxon>Sternorrhyncha</taxon>
        <taxon>Psylloidea</taxon>
        <taxon>Psyllidae</taxon>
        <taxon>Diaphorininae</taxon>
        <taxon>Diaphorina</taxon>
    </lineage>
</organism>
<name>A0A1S4ERU5_DIACI</name>
<proteinExistence type="predicted"/>
<dbReference type="RefSeq" id="XP_017304767.1">
    <property type="nucleotide sequence ID" value="XM_017449278.1"/>
</dbReference>
<reference evidence="3" key="1">
    <citation type="submission" date="2025-08" db="UniProtKB">
        <authorList>
            <consortium name="RefSeq"/>
        </authorList>
    </citation>
    <scope>IDENTIFICATION</scope>
</reference>
<dbReference type="AlphaFoldDB" id="A0A1S4ERU5"/>
<keyword evidence="2" id="KW-1185">Reference proteome</keyword>
<feature type="region of interest" description="Disordered" evidence="1">
    <location>
        <begin position="57"/>
        <end position="127"/>
    </location>
</feature>
<accession>A0A1S4ERU5</accession>
<evidence type="ECO:0000313" key="2">
    <source>
        <dbReference type="Proteomes" id="UP000079169"/>
    </source>
</evidence>
<evidence type="ECO:0000313" key="3">
    <source>
        <dbReference type="RefSeq" id="XP_017304767.1"/>
    </source>
</evidence>
<sequence>MREIPLRRTRFFFRERAFRITFLTSPPYNKIKSLSLPLLHLGSSFCLLEGSHDVLQTNKRAQDESKDTANNEQNVPDKDELTGSELIWPQDTHLDDTGEGNPEGGQTECAEQGDEQLQTRHQHCQDD</sequence>
<gene>
    <name evidence="3" type="primary">LOC108254272</name>
</gene>
<protein>
    <submittedName>
        <fullName evidence="3">Uncharacterized protein LOC108254272</fullName>
    </submittedName>
</protein>